<keyword evidence="10 15" id="KW-0479">Metal-binding</keyword>
<feature type="binding site" evidence="15">
    <location>
        <position position="136"/>
    </location>
    <ligand>
        <name>substrate</name>
    </ligand>
</feature>
<gene>
    <name evidence="19" type="primary">LOC107270557</name>
</gene>
<dbReference type="Gene3D" id="2.120.10.30">
    <property type="entry name" value="TolB, C-terminal domain"/>
    <property type="match status" value="1"/>
</dbReference>
<comment type="cofactor">
    <cofactor evidence="3">
        <name>Mn(2+)</name>
        <dbReference type="ChEBI" id="CHEBI:29035"/>
    </cofactor>
</comment>
<evidence type="ECO:0000256" key="7">
    <source>
        <dbReference type="ARBA" id="ARBA00013227"/>
    </source>
</evidence>
<feature type="binding site" evidence="15">
    <location>
        <position position="240"/>
    </location>
    <ligand>
        <name>a divalent metal cation</name>
        <dbReference type="ChEBI" id="CHEBI:60240"/>
    </ligand>
</feature>
<keyword evidence="16" id="KW-0732">Signal</keyword>
<feature type="binding site" evidence="15">
    <location>
        <position position="138"/>
    </location>
    <ligand>
        <name>substrate</name>
    </ligand>
</feature>
<dbReference type="SUPFAM" id="SSF63829">
    <property type="entry name" value="Calcium-dependent phosphotriesterase"/>
    <property type="match status" value="1"/>
</dbReference>
<dbReference type="InterPro" id="IPR013658">
    <property type="entry name" value="SGL"/>
</dbReference>
<dbReference type="KEGG" id="ccin:107270557"/>
<comment type="cofactor">
    <cofactor evidence="4">
        <name>Mg(2+)</name>
        <dbReference type="ChEBI" id="CHEBI:18420"/>
    </cofactor>
</comment>
<organism evidence="18 19">
    <name type="scientific">Cephus cinctus</name>
    <name type="common">Wheat stem sawfly</name>
    <dbReference type="NCBI Taxonomy" id="211228"/>
    <lineage>
        <taxon>Eukaryota</taxon>
        <taxon>Metazoa</taxon>
        <taxon>Ecdysozoa</taxon>
        <taxon>Arthropoda</taxon>
        <taxon>Hexapoda</taxon>
        <taxon>Insecta</taxon>
        <taxon>Pterygota</taxon>
        <taxon>Neoptera</taxon>
        <taxon>Endopterygota</taxon>
        <taxon>Hymenoptera</taxon>
        <taxon>Cephoidea</taxon>
        <taxon>Cephidae</taxon>
        <taxon>Cephus</taxon>
    </lineage>
</organism>
<dbReference type="PRINTS" id="PR01791">
    <property type="entry name" value="REGUCALCIN"/>
</dbReference>
<evidence type="ECO:0000256" key="4">
    <source>
        <dbReference type="ARBA" id="ARBA00001946"/>
    </source>
</evidence>
<dbReference type="PANTHER" id="PTHR10907">
    <property type="entry name" value="REGUCALCIN"/>
    <property type="match status" value="1"/>
</dbReference>
<feature type="binding site" evidence="15">
    <location>
        <position position="188"/>
    </location>
    <ligand>
        <name>a divalent metal cation</name>
        <dbReference type="ChEBI" id="CHEBI:60240"/>
    </ligand>
</feature>
<evidence type="ECO:0000256" key="15">
    <source>
        <dbReference type="PIRSR" id="PIRSR605511-2"/>
    </source>
</evidence>
<dbReference type="GO" id="GO:0019853">
    <property type="term" value="P:L-ascorbic acid biosynthetic process"/>
    <property type="evidence" value="ECO:0007669"/>
    <property type="project" value="TreeGrafter"/>
</dbReference>
<evidence type="ECO:0000256" key="5">
    <source>
        <dbReference type="ARBA" id="ARBA00004496"/>
    </source>
</evidence>
<proteinExistence type="inferred from homology"/>
<dbReference type="PANTHER" id="PTHR10907:SF47">
    <property type="entry name" value="REGUCALCIN"/>
    <property type="match status" value="1"/>
</dbReference>
<evidence type="ECO:0000256" key="2">
    <source>
        <dbReference type="ARBA" id="ARBA00001913"/>
    </source>
</evidence>
<evidence type="ECO:0000313" key="18">
    <source>
        <dbReference type="Proteomes" id="UP000694920"/>
    </source>
</evidence>
<dbReference type="FunFam" id="2.120.10.30:FF:000027">
    <property type="entry name" value="Regucalcin homologue"/>
    <property type="match status" value="1"/>
</dbReference>
<evidence type="ECO:0000256" key="1">
    <source>
        <dbReference type="ARBA" id="ARBA00001589"/>
    </source>
</evidence>
<comment type="cofactor">
    <cofactor evidence="2">
        <name>Ca(2+)</name>
        <dbReference type="ChEBI" id="CHEBI:29108"/>
    </cofactor>
</comment>
<reference evidence="19" key="1">
    <citation type="submission" date="2025-08" db="UniProtKB">
        <authorList>
            <consortium name="RefSeq"/>
        </authorList>
    </citation>
    <scope>IDENTIFICATION</scope>
</reference>
<dbReference type="Proteomes" id="UP000694920">
    <property type="component" value="Unplaced"/>
</dbReference>
<keyword evidence="12" id="KW-0106">Calcium</keyword>
<evidence type="ECO:0000256" key="3">
    <source>
        <dbReference type="ARBA" id="ARBA00001936"/>
    </source>
</evidence>
<feature type="domain" description="SMP-30/Gluconolactonase/LRE-like region" evidence="17">
    <location>
        <begin position="43"/>
        <end position="299"/>
    </location>
</feature>
<evidence type="ECO:0000256" key="8">
    <source>
        <dbReference type="ARBA" id="ARBA00016808"/>
    </source>
</evidence>
<dbReference type="RefSeq" id="XP_024943710.1">
    <property type="nucleotide sequence ID" value="XM_025087942.1"/>
</dbReference>
<sequence length="338" mass="37230">MAIRNLRVFALLMVAILGSVHGLKGKRQTKYIVNQVTEPVQHAEGPHWDYRSETLFFVDIHEQKIYRLNSRAKSLTYTYIANGPVGVAIPVEDSPDQLVAGAGTDFVLVTWDATNNDTNPTINVLTKVDTDRTDTRWNDGKVDSSGRFWGGTMGPEINGVITLNRGSLYRITNELKPEKMVSPVSISNGEAWNIQDNKFYYIDSPTRQIVSYSFDSYKGIISNKTIAFDLKSNNIIGTPDGMTIDVNGNLWVALYGGNHVINVNPRTGKLLRAIKIPAEQVTSVAFGGPLLDILYVTTSRIGLNESQLLSQPKAGSVFAVKNLGIQGLPANLFELTRA</sequence>
<dbReference type="EC" id="3.1.1.17" evidence="7"/>
<protein>
    <recommendedName>
        <fullName evidence="8">Regucalcin</fullName>
        <ecNumber evidence="7">3.1.1.17</ecNumber>
    </recommendedName>
    <alternativeName>
        <fullName evidence="13">Gluconolactonase</fullName>
    </alternativeName>
</protein>
<evidence type="ECO:0000259" key="17">
    <source>
        <dbReference type="Pfam" id="PF08450"/>
    </source>
</evidence>
<dbReference type="InterPro" id="IPR005511">
    <property type="entry name" value="SMP-30"/>
</dbReference>
<evidence type="ECO:0000256" key="13">
    <source>
        <dbReference type="ARBA" id="ARBA00032464"/>
    </source>
</evidence>
<evidence type="ECO:0000256" key="12">
    <source>
        <dbReference type="ARBA" id="ARBA00022837"/>
    </source>
</evidence>
<accession>A0AAJ7RNF0</accession>
<dbReference type="Pfam" id="PF08450">
    <property type="entry name" value="SGL"/>
    <property type="match status" value="1"/>
</dbReference>
<comment type="subcellular location">
    <subcellularLocation>
        <location evidence="5">Cytoplasm</location>
    </subcellularLocation>
</comment>
<evidence type="ECO:0000256" key="11">
    <source>
        <dbReference type="ARBA" id="ARBA00022801"/>
    </source>
</evidence>
<keyword evidence="15" id="KW-0862">Zinc</keyword>
<evidence type="ECO:0000256" key="9">
    <source>
        <dbReference type="ARBA" id="ARBA00022490"/>
    </source>
</evidence>
<evidence type="ECO:0000256" key="6">
    <source>
        <dbReference type="ARBA" id="ARBA00008853"/>
    </source>
</evidence>
<dbReference type="GeneID" id="107270557"/>
<evidence type="ECO:0000256" key="16">
    <source>
        <dbReference type="SAM" id="SignalP"/>
    </source>
</evidence>
<keyword evidence="9" id="KW-0963">Cytoplasm</keyword>
<name>A0AAJ7RNF0_CEPCN</name>
<dbReference type="GO" id="GO:0005737">
    <property type="term" value="C:cytoplasm"/>
    <property type="evidence" value="ECO:0007669"/>
    <property type="project" value="UniProtKB-SubCell"/>
</dbReference>
<feature type="active site" description="Proton donor/acceptor" evidence="14">
    <location>
        <position position="240"/>
    </location>
</feature>
<dbReference type="GO" id="GO:0030234">
    <property type="term" value="F:enzyme regulator activity"/>
    <property type="evidence" value="ECO:0007669"/>
    <property type="project" value="InterPro"/>
</dbReference>
<keyword evidence="11" id="KW-0378">Hydrolase</keyword>
<feature type="binding site" evidence="15">
    <location>
        <position position="44"/>
    </location>
    <ligand>
        <name>a divalent metal cation</name>
        <dbReference type="ChEBI" id="CHEBI:60240"/>
    </ligand>
</feature>
<feature type="signal peptide" evidence="16">
    <location>
        <begin position="1"/>
        <end position="22"/>
    </location>
</feature>
<evidence type="ECO:0000256" key="14">
    <source>
        <dbReference type="PIRSR" id="PIRSR605511-1"/>
    </source>
</evidence>
<dbReference type="InterPro" id="IPR008367">
    <property type="entry name" value="Regucalcin"/>
</dbReference>
<comment type="cofactor">
    <cofactor evidence="15">
        <name>Zn(2+)</name>
        <dbReference type="ChEBI" id="CHEBI:29105"/>
    </cofactor>
    <text evidence="15">Binds 1 divalent metal cation per subunit.</text>
</comment>
<comment type="catalytic activity">
    <reaction evidence="1">
        <text>D-glucono-1,5-lactone + H2O = D-gluconate + H(+)</text>
        <dbReference type="Rhea" id="RHEA:10440"/>
        <dbReference type="ChEBI" id="CHEBI:15377"/>
        <dbReference type="ChEBI" id="CHEBI:15378"/>
        <dbReference type="ChEBI" id="CHEBI:16217"/>
        <dbReference type="ChEBI" id="CHEBI:18391"/>
        <dbReference type="EC" id="3.1.1.17"/>
    </reaction>
</comment>
<dbReference type="InterPro" id="IPR011042">
    <property type="entry name" value="6-blade_b-propeller_TolB-like"/>
</dbReference>
<dbReference type="PRINTS" id="PR01790">
    <property type="entry name" value="SMP30FAMILY"/>
</dbReference>
<dbReference type="AlphaFoldDB" id="A0AAJ7RNF0"/>
<feature type="binding site" evidence="15">
    <location>
        <position position="156"/>
    </location>
    <ligand>
        <name>substrate</name>
    </ligand>
</feature>
<keyword evidence="18" id="KW-1185">Reference proteome</keyword>
<evidence type="ECO:0000313" key="19">
    <source>
        <dbReference type="RefSeq" id="XP_024943710.1"/>
    </source>
</evidence>
<evidence type="ECO:0000256" key="10">
    <source>
        <dbReference type="ARBA" id="ARBA00022723"/>
    </source>
</evidence>
<feature type="chain" id="PRO_5042601404" description="Regucalcin" evidence="16">
    <location>
        <begin position="23"/>
        <end position="338"/>
    </location>
</feature>
<dbReference type="GO" id="GO:0004341">
    <property type="term" value="F:gluconolactonase activity"/>
    <property type="evidence" value="ECO:0007669"/>
    <property type="project" value="UniProtKB-EC"/>
</dbReference>
<comment type="similarity">
    <text evidence="6">Belongs to the SMP-30/CGR1 family.</text>
</comment>
<dbReference type="GO" id="GO:0005509">
    <property type="term" value="F:calcium ion binding"/>
    <property type="evidence" value="ECO:0007669"/>
    <property type="project" value="InterPro"/>
</dbReference>